<dbReference type="FunFam" id="3.30.70.100:FF:000005">
    <property type="entry name" value="Copper-exporting P-type ATPase A"/>
    <property type="match status" value="1"/>
</dbReference>
<name>A0A6F8ZJP1_9FIRM</name>
<dbReference type="CDD" id="cd00371">
    <property type="entry name" value="HMA"/>
    <property type="match status" value="1"/>
</dbReference>
<gene>
    <name evidence="5" type="ORF">R50_2394</name>
</gene>
<accession>A0A6F8ZJP1</accession>
<protein>
    <recommendedName>
        <fullName evidence="1">Copper chaperone CopZ</fullName>
    </recommendedName>
</protein>
<dbReference type="PANTHER" id="PTHR46594">
    <property type="entry name" value="P-TYPE CATION-TRANSPORTING ATPASE"/>
    <property type="match status" value="1"/>
</dbReference>
<proteinExistence type="predicted"/>
<organism evidence="5 6">
    <name type="scientific">Candidatus Hydrogenisulfobacillus filiaventi</name>
    <dbReference type="NCBI Taxonomy" id="2707344"/>
    <lineage>
        <taxon>Bacteria</taxon>
        <taxon>Bacillati</taxon>
        <taxon>Bacillota</taxon>
        <taxon>Clostridia</taxon>
        <taxon>Eubacteriales</taxon>
        <taxon>Clostridiales Family XVII. Incertae Sedis</taxon>
        <taxon>Candidatus Hydrogenisulfobacillus</taxon>
    </lineage>
</organism>
<dbReference type="InterPro" id="IPR001802">
    <property type="entry name" value="MerP/CopZ"/>
</dbReference>
<dbReference type="InterPro" id="IPR017969">
    <property type="entry name" value="Heavy-metal-associated_CS"/>
</dbReference>
<dbReference type="Pfam" id="PF00403">
    <property type="entry name" value="HMA"/>
    <property type="match status" value="1"/>
</dbReference>
<sequence length="68" mass="7139">MERVEFGVKGMTCDHCVMTVTRALKGVPGVKTATVSLAEEKARVTFDPAVATLEALKAAVSAAGYQPE</sequence>
<evidence type="ECO:0000256" key="2">
    <source>
        <dbReference type="ARBA" id="ARBA00022723"/>
    </source>
</evidence>
<dbReference type="EMBL" id="LR778114">
    <property type="protein sequence ID" value="CAB1129891.1"/>
    <property type="molecule type" value="Genomic_DNA"/>
</dbReference>
<evidence type="ECO:0000256" key="3">
    <source>
        <dbReference type="ARBA" id="ARBA00023008"/>
    </source>
</evidence>
<dbReference type="GO" id="GO:0046872">
    <property type="term" value="F:metal ion binding"/>
    <property type="evidence" value="ECO:0007669"/>
    <property type="project" value="UniProtKB-KW"/>
</dbReference>
<dbReference type="Proteomes" id="UP000503399">
    <property type="component" value="Chromosome"/>
</dbReference>
<keyword evidence="3" id="KW-0186">Copper</keyword>
<dbReference type="PRINTS" id="PR00946">
    <property type="entry name" value="HGSCAVENGER"/>
</dbReference>
<dbReference type="PANTHER" id="PTHR46594:SF4">
    <property type="entry name" value="P-TYPE CATION-TRANSPORTING ATPASE"/>
    <property type="match status" value="1"/>
</dbReference>
<evidence type="ECO:0000313" key="6">
    <source>
        <dbReference type="Proteomes" id="UP000503399"/>
    </source>
</evidence>
<keyword evidence="2" id="KW-0479">Metal-binding</keyword>
<evidence type="ECO:0000259" key="4">
    <source>
        <dbReference type="PROSITE" id="PS50846"/>
    </source>
</evidence>
<dbReference type="PROSITE" id="PS50846">
    <property type="entry name" value="HMA_2"/>
    <property type="match status" value="1"/>
</dbReference>
<evidence type="ECO:0000256" key="1">
    <source>
        <dbReference type="ARBA" id="ARBA00015313"/>
    </source>
</evidence>
<dbReference type="InterPro" id="IPR006121">
    <property type="entry name" value="HMA_dom"/>
</dbReference>
<feature type="domain" description="HMA" evidence="4">
    <location>
        <begin position="2"/>
        <end position="68"/>
    </location>
</feature>
<reference evidence="5 6" key="1">
    <citation type="submission" date="2020-02" db="EMBL/GenBank/DDBJ databases">
        <authorList>
            <person name="Hogendoorn C."/>
        </authorList>
    </citation>
    <scope>NUCLEOTIDE SEQUENCE [LARGE SCALE GENOMIC DNA]</scope>
    <source>
        <strain evidence="5">R501</strain>
    </source>
</reference>
<dbReference type="SUPFAM" id="SSF55008">
    <property type="entry name" value="HMA, heavy metal-associated domain"/>
    <property type="match status" value="1"/>
</dbReference>
<dbReference type="PROSITE" id="PS01047">
    <property type="entry name" value="HMA_1"/>
    <property type="match status" value="1"/>
</dbReference>
<dbReference type="AlphaFoldDB" id="A0A6F8ZJP1"/>
<dbReference type="KEGG" id="hfv:R50_2394"/>
<dbReference type="Gene3D" id="3.30.70.100">
    <property type="match status" value="1"/>
</dbReference>
<keyword evidence="6" id="KW-1185">Reference proteome</keyword>
<dbReference type="InterPro" id="IPR036163">
    <property type="entry name" value="HMA_dom_sf"/>
</dbReference>
<evidence type="ECO:0000313" key="5">
    <source>
        <dbReference type="EMBL" id="CAB1129891.1"/>
    </source>
</evidence>